<dbReference type="OrthoDB" id="267336at2759"/>
<dbReference type="KEGG" id="lmat:92510316"/>
<sequence>MLSLKAGNSSVGCKPGVPALQPHRTQASVSNPAQDTRTTGVLASSQGCSTRRVEKGSLRVLDPDALSAASDNKEGGSANTSSDHAGPLSLEGRLAAVRERRLAREAQALDAAGCVARSSAATASRPVVPSQQARSTVASLSQADARPTPSPSIQPAQTLTSTIPMDFSAPEAKIAVGPFTSTLCTDDVGNKSSVPAVAATLRAPRAATYATAPTAANSYSVSCTGAWVSSPTSEQPAHAGYAAPLHRFPSTTSTGSTITFSESQTSHDSLAVPSARDSPPSHPNGPAPMEAKVGPVQTHRWQRAAAEVLSPPHHSVDDALTPSRIHSNEAGSSSYVGLLHSALDANRVTSPVSAAAQHPSPPPCMHLERIVTAAENAECCTSTTATPEAIVFPSTGEVQSDSVTEISSPSERRASSCDTDNPIGLDASFQRPTYGILPCTDTHIRPFAPFARPSATPVRGSGAPPQLLFEESWRDSTTAGVCLRRESPHTGRMYSMPCEWSHSGCFTPARSTSSREAWDGQLRSASAECGTSLGSALSVTTPIFLSRHRMTSMVAERVAPSPPRASALPSLLSSALRPVFLTTAVRSKYKLLDDSTATLSTAAAERDITDQLAMEHRLSCLKWELTRQRMRRRRDGDVATL</sequence>
<dbReference type="AlphaFoldDB" id="A0A836K9L4"/>
<dbReference type="RefSeq" id="XP_067173909.1">
    <property type="nucleotide sequence ID" value="XM_067317804.1"/>
</dbReference>
<feature type="compositionally biased region" description="Polar residues" evidence="1">
    <location>
        <begin position="1"/>
        <end position="11"/>
    </location>
</feature>
<feature type="compositionally biased region" description="Polar residues" evidence="1">
    <location>
        <begin position="129"/>
        <end position="142"/>
    </location>
</feature>
<name>A0A836K9L4_9TRYP</name>
<accession>A0A836K9L4</accession>
<comment type="caution">
    <text evidence="2">The sequence shown here is derived from an EMBL/GenBank/DDBJ whole genome shotgun (WGS) entry which is preliminary data.</text>
</comment>
<feature type="region of interest" description="Disordered" evidence="1">
    <location>
        <begin position="120"/>
        <end position="157"/>
    </location>
</feature>
<feature type="compositionally biased region" description="Polar residues" evidence="1">
    <location>
        <begin position="397"/>
        <end position="409"/>
    </location>
</feature>
<evidence type="ECO:0000313" key="3">
    <source>
        <dbReference type="Proteomes" id="UP000673552"/>
    </source>
</evidence>
<organism evidence="2 3">
    <name type="scientific">Leishmania martiniquensis</name>
    <dbReference type="NCBI Taxonomy" id="1580590"/>
    <lineage>
        <taxon>Eukaryota</taxon>
        <taxon>Discoba</taxon>
        <taxon>Euglenozoa</taxon>
        <taxon>Kinetoplastea</taxon>
        <taxon>Metakinetoplastina</taxon>
        <taxon>Trypanosomatida</taxon>
        <taxon>Trypanosomatidae</taxon>
        <taxon>Leishmaniinae</taxon>
        <taxon>Leishmania</taxon>
    </lineage>
</organism>
<dbReference type="SMR" id="A0A836K9L4"/>
<keyword evidence="3" id="KW-1185">Reference proteome</keyword>
<feature type="region of interest" description="Disordered" evidence="1">
    <location>
        <begin position="1"/>
        <end position="89"/>
    </location>
</feature>
<dbReference type="Proteomes" id="UP000673552">
    <property type="component" value="Chromosome 36"/>
</dbReference>
<feature type="compositionally biased region" description="Low complexity" evidence="1">
    <location>
        <begin position="250"/>
        <end position="263"/>
    </location>
</feature>
<proteinExistence type="predicted"/>
<reference evidence="2 3" key="1">
    <citation type="submission" date="2021-03" db="EMBL/GenBank/DDBJ databases">
        <title>Leishmania (Mundinia) martiniquensis Genome sequencing and assembly.</title>
        <authorList>
            <person name="Almutairi H."/>
            <person name="Gatherer D."/>
        </authorList>
    </citation>
    <scope>NUCLEOTIDE SEQUENCE [LARGE SCALE GENOMIC DNA]</scope>
    <source>
        <strain evidence="2">LSCM1</strain>
    </source>
</reference>
<feature type="region of interest" description="Disordered" evidence="1">
    <location>
        <begin position="397"/>
        <end position="421"/>
    </location>
</feature>
<evidence type="ECO:0000256" key="1">
    <source>
        <dbReference type="SAM" id="MobiDB-lite"/>
    </source>
</evidence>
<dbReference type="GeneID" id="92510316"/>
<gene>
    <name evidence="2" type="ORF">LSCM1_00148</name>
</gene>
<dbReference type="EMBL" id="JAFEUZ010000036">
    <property type="protein sequence ID" value="KAG5463972.1"/>
    <property type="molecule type" value="Genomic_DNA"/>
</dbReference>
<feature type="compositionally biased region" description="Polar residues" evidence="1">
    <location>
        <begin position="23"/>
        <end position="49"/>
    </location>
</feature>
<protein>
    <submittedName>
        <fullName evidence="2">Uncharacterized protein</fullName>
    </submittedName>
</protein>
<evidence type="ECO:0000313" key="2">
    <source>
        <dbReference type="EMBL" id="KAG5463972.1"/>
    </source>
</evidence>
<feature type="region of interest" description="Disordered" evidence="1">
    <location>
        <begin position="244"/>
        <end position="297"/>
    </location>
</feature>